<dbReference type="InterPro" id="IPR002121">
    <property type="entry name" value="HRDC_dom"/>
</dbReference>
<dbReference type="FunFam" id="3.40.50.300:FF:000941">
    <property type="entry name" value="Werner syndrome RecQ like helicase"/>
    <property type="match status" value="1"/>
</dbReference>
<comment type="similarity">
    <text evidence="2">Belongs to the helicase family. RecQ subfamily.</text>
</comment>
<accession>A0A3B3QZX2</accession>
<dbReference type="NCBIfam" id="TIGR00614">
    <property type="entry name" value="recQ_fam"/>
    <property type="match status" value="1"/>
</dbReference>
<keyword evidence="15" id="KW-1185">Reference proteome</keyword>
<dbReference type="GO" id="GO:0000724">
    <property type="term" value="P:double-strand break repair via homologous recombination"/>
    <property type="evidence" value="ECO:0007669"/>
    <property type="project" value="TreeGrafter"/>
</dbReference>
<dbReference type="GO" id="GO:0009378">
    <property type="term" value="F:four-way junction helicase activity"/>
    <property type="evidence" value="ECO:0007669"/>
    <property type="project" value="TreeGrafter"/>
</dbReference>
<feature type="domain" description="HRDC" evidence="11">
    <location>
        <begin position="699"/>
        <end position="778"/>
    </location>
</feature>
<proteinExistence type="inferred from homology"/>
<comment type="catalytic activity">
    <reaction evidence="9">
        <text>Couples ATP hydrolysis with the unwinding of duplex DNA by translocating in the 3'-5' direction.</text>
        <dbReference type="EC" id="5.6.2.4"/>
    </reaction>
</comment>
<evidence type="ECO:0000313" key="14">
    <source>
        <dbReference type="Ensembl" id="ENSPKIP00000011006.1"/>
    </source>
</evidence>
<dbReference type="GeneTree" id="ENSGT00940000159168"/>
<dbReference type="SMART" id="SM00487">
    <property type="entry name" value="DEXDc"/>
    <property type="match status" value="1"/>
</dbReference>
<dbReference type="Pfam" id="PF00270">
    <property type="entry name" value="DEAD"/>
    <property type="match status" value="1"/>
</dbReference>
<dbReference type="InterPro" id="IPR011545">
    <property type="entry name" value="DEAD/DEAH_box_helicase_dom"/>
</dbReference>
<comment type="cofactor">
    <cofactor evidence="1">
        <name>Zn(2+)</name>
        <dbReference type="ChEBI" id="CHEBI:29105"/>
    </cofactor>
</comment>
<reference evidence="14" key="1">
    <citation type="submission" date="2025-08" db="UniProtKB">
        <authorList>
            <consortium name="Ensembl"/>
        </authorList>
    </citation>
    <scope>IDENTIFICATION</scope>
</reference>
<evidence type="ECO:0000259" key="12">
    <source>
        <dbReference type="PROSITE" id="PS51192"/>
    </source>
</evidence>
<dbReference type="SMART" id="SM00474">
    <property type="entry name" value="35EXOc"/>
    <property type="match status" value="1"/>
</dbReference>
<dbReference type="InterPro" id="IPR001650">
    <property type="entry name" value="Helicase_C-like"/>
</dbReference>
<dbReference type="PROSITE" id="PS51194">
    <property type="entry name" value="HELICASE_CTER"/>
    <property type="match status" value="1"/>
</dbReference>
<dbReference type="InterPro" id="IPR014001">
    <property type="entry name" value="Helicase_ATP-bd"/>
</dbReference>
<dbReference type="InterPro" id="IPR018982">
    <property type="entry name" value="RQC_domain"/>
</dbReference>
<evidence type="ECO:0000256" key="6">
    <source>
        <dbReference type="ARBA" id="ARBA00022840"/>
    </source>
</evidence>
<reference evidence="14" key="2">
    <citation type="submission" date="2025-09" db="UniProtKB">
        <authorList>
            <consortium name="Ensembl"/>
        </authorList>
    </citation>
    <scope>IDENTIFICATION</scope>
</reference>
<dbReference type="SUPFAM" id="SSF52540">
    <property type="entry name" value="P-loop containing nucleoside triphosphate hydrolases"/>
    <property type="match status" value="1"/>
</dbReference>
<dbReference type="SUPFAM" id="SSF46785">
    <property type="entry name" value="Winged helix' DNA-binding domain"/>
    <property type="match status" value="1"/>
</dbReference>
<dbReference type="InterPro" id="IPR002562">
    <property type="entry name" value="3'-5'_exonuclease_dom"/>
</dbReference>
<dbReference type="EC" id="5.6.2.4" evidence="10"/>
<evidence type="ECO:0000256" key="8">
    <source>
        <dbReference type="ARBA" id="ARBA00023235"/>
    </source>
</evidence>
<protein>
    <recommendedName>
        <fullName evidence="10">DNA 3'-5' helicase</fullName>
        <ecNumber evidence="10">5.6.2.4</ecNumber>
    </recommendedName>
</protein>
<dbReference type="InterPro" id="IPR010997">
    <property type="entry name" value="HRDC-like_sf"/>
</dbReference>
<keyword evidence="3" id="KW-0547">Nucleotide-binding</keyword>
<dbReference type="GO" id="GO:0000723">
    <property type="term" value="P:telomere maintenance"/>
    <property type="evidence" value="ECO:0007669"/>
    <property type="project" value="TreeGrafter"/>
</dbReference>
<dbReference type="Gene3D" id="3.30.420.10">
    <property type="entry name" value="Ribonuclease H-like superfamily/Ribonuclease H"/>
    <property type="match status" value="1"/>
</dbReference>
<dbReference type="SUPFAM" id="SSF47819">
    <property type="entry name" value="HRDC-like"/>
    <property type="match status" value="1"/>
</dbReference>
<evidence type="ECO:0000259" key="13">
    <source>
        <dbReference type="PROSITE" id="PS51194"/>
    </source>
</evidence>
<dbReference type="PANTHER" id="PTHR13710:SF120">
    <property type="entry name" value="BIFUNCTIONAL 3'-5' EXONUCLEASE_ATP-DEPENDENT HELICASE WRN"/>
    <property type="match status" value="1"/>
</dbReference>
<dbReference type="InterPro" id="IPR036397">
    <property type="entry name" value="RNaseH_sf"/>
</dbReference>
<dbReference type="GO" id="GO:0005694">
    <property type="term" value="C:chromosome"/>
    <property type="evidence" value="ECO:0007669"/>
    <property type="project" value="TreeGrafter"/>
</dbReference>
<keyword evidence="6" id="KW-0067">ATP-binding</keyword>
<evidence type="ECO:0000256" key="7">
    <source>
        <dbReference type="ARBA" id="ARBA00023125"/>
    </source>
</evidence>
<organism evidence="14 15">
    <name type="scientific">Paramormyrops kingsleyae</name>
    <dbReference type="NCBI Taxonomy" id="1676925"/>
    <lineage>
        <taxon>Eukaryota</taxon>
        <taxon>Metazoa</taxon>
        <taxon>Chordata</taxon>
        <taxon>Craniata</taxon>
        <taxon>Vertebrata</taxon>
        <taxon>Euteleostomi</taxon>
        <taxon>Actinopterygii</taxon>
        <taxon>Neopterygii</taxon>
        <taxon>Teleostei</taxon>
        <taxon>Osteoglossocephala</taxon>
        <taxon>Osteoglossomorpha</taxon>
        <taxon>Osteoglossiformes</taxon>
        <taxon>Mormyridae</taxon>
        <taxon>Paramormyrops</taxon>
    </lineage>
</organism>
<feature type="domain" description="Helicase C-terminal" evidence="13">
    <location>
        <begin position="444"/>
        <end position="609"/>
    </location>
</feature>
<feature type="domain" description="Helicase ATP-binding" evidence="12">
    <location>
        <begin position="258"/>
        <end position="419"/>
    </location>
</feature>
<dbReference type="GO" id="GO:0008408">
    <property type="term" value="F:3'-5' exonuclease activity"/>
    <property type="evidence" value="ECO:0007669"/>
    <property type="project" value="InterPro"/>
</dbReference>
<keyword evidence="8" id="KW-0413">Isomerase</keyword>
<dbReference type="GO" id="GO:0003677">
    <property type="term" value="F:DNA binding"/>
    <property type="evidence" value="ECO:0007669"/>
    <property type="project" value="UniProtKB-KW"/>
</dbReference>
<dbReference type="GO" id="GO:0005524">
    <property type="term" value="F:ATP binding"/>
    <property type="evidence" value="ECO:0007669"/>
    <property type="project" value="UniProtKB-KW"/>
</dbReference>
<dbReference type="GO" id="GO:0006260">
    <property type="term" value="P:DNA replication"/>
    <property type="evidence" value="ECO:0007669"/>
    <property type="project" value="InterPro"/>
</dbReference>
<dbReference type="Gene3D" id="1.10.10.10">
    <property type="entry name" value="Winged helix-like DNA-binding domain superfamily/Winged helix DNA-binding domain"/>
    <property type="match status" value="1"/>
</dbReference>
<evidence type="ECO:0000256" key="9">
    <source>
        <dbReference type="ARBA" id="ARBA00034617"/>
    </source>
</evidence>
<dbReference type="PANTHER" id="PTHR13710">
    <property type="entry name" value="DNA HELICASE RECQ FAMILY MEMBER"/>
    <property type="match status" value="1"/>
</dbReference>
<dbReference type="Pfam" id="PF01612">
    <property type="entry name" value="DNA_pol_A_exo1"/>
    <property type="match status" value="1"/>
</dbReference>
<dbReference type="InterPro" id="IPR036388">
    <property type="entry name" value="WH-like_DNA-bd_sf"/>
</dbReference>
<evidence type="ECO:0000256" key="5">
    <source>
        <dbReference type="ARBA" id="ARBA00022806"/>
    </source>
</evidence>
<dbReference type="SMART" id="SM00956">
    <property type="entry name" value="RQC"/>
    <property type="match status" value="1"/>
</dbReference>
<dbReference type="SMART" id="SM00341">
    <property type="entry name" value="HRDC"/>
    <property type="match status" value="1"/>
</dbReference>
<keyword evidence="4" id="KW-0378">Hydrolase</keyword>
<evidence type="ECO:0000256" key="1">
    <source>
        <dbReference type="ARBA" id="ARBA00001947"/>
    </source>
</evidence>
<dbReference type="SUPFAM" id="SSF53098">
    <property type="entry name" value="Ribonuclease H-like"/>
    <property type="match status" value="1"/>
</dbReference>
<dbReference type="Pfam" id="PF09382">
    <property type="entry name" value="RQC"/>
    <property type="match status" value="1"/>
</dbReference>
<dbReference type="InterPro" id="IPR004589">
    <property type="entry name" value="DNA_helicase_ATP-dep_RecQ"/>
</dbReference>
<name>A0A3B3QZX2_9TELE</name>
<evidence type="ECO:0000259" key="11">
    <source>
        <dbReference type="PROSITE" id="PS50967"/>
    </source>
</evidence>
<dbReference type="CDD" id="cd06141">
    <property type="entry name" value="WRN_exo"/>
    <property type="match status" value="1"/>
</dbReference>
<evidence type="ECO:0000256" key="4">
    <source>
        <dbReference type="ARBA" id="ARBA00022801"/>
    </source>
</evidence>
<dbReference type="InterPro" id="IPR036390">
    <property type="entry name" value="WH_DNA-bd_sf"/>
</dbReference>
<keyword evidence="7" id="KW-0238">DNA-binding</keyword>
<dbReference type="PROSITE" id="PS51192">
    <property type="entry name" value="HELICASE_ATP_BIND_1"/>
    <property type="match status" value="1"/>
</dbReference>
<dbReference type="Ensembl" id="ENSPKIT00000035145.1">
    <property type="protein sequence ID" value="ENSPKIP00000011006.1"/>
    <property type="gene ID" value="ENSPKIG00000025497.1"/>
</dbReference>
<evidence type="ECO:0000256" key="2">
    <source>
        <dbReference type="ARBA" id="ARBA00005446"/>
    </source>
</evidence>
<sequence length="927" mass="103645">YKKNILEDSLQYLEFSGTVVYSREKNDCSFLSEDLSQLTPGSAVGFDMEWPPSFTKGQKQKVALIQLCVSDHKCYLFHLSSMLFPAGLKMLLEDDTIKKVGVGIEGDMWRLLSDFDIKLKNFLELTDLANEKLRCAEKWSLDGLVKHLFNRQLKKDRDVRCSSWNDFDLTEEQKRYAATDAYAGLIVYNKLETMEGVMSLDISEYELQMLEMQAWQEEMEEQSTLEFQPSIPGPNSEQIKCLKKYFGHSSFKVQWKAIYSILNERRDNLVVMATYGKSLCFQFPPVYCGGVSVVISPLIALMEDQVLQLMSNIPACFLGSAQTNNVMAGVKGCYRIVYMTPEFCSGNTWLLEQLDSGVISVIAIDEAHCISEWGHDFRGAYRNLGNLKKILVPIMALTATASPSVRDDIMKCLKLVDPVVTCTSFDRPNIFLGVRRKSGEILQDLKQFLIKKNGDYEFDGSAIVYCPSRKEAERVSSELYKLGVLCGVYHAGMGITQRRETQHRFMRDEIQCIVATVAFGMGINKADIRKVIHYGAPKEMESYYQEIGRAGRDGLPSSCHVLWAPGDMVLNLILSHFEDKQLRKVTSGIMETEACCDNCKSGFSMEDLKPQQHDFGKEAYDLMSAVSALNERFGTAVPILLLRGSGSQRLPDSYRKHPLFGAGRDRPEAWWKALTRQLIGEGYLKEATGHSRFSTLCKLTSQAELYGKLVTGRQKLASAKDIPPAILATNKVLLDMAKVRPCSLASLRQVDGVSEAKSSMLVPLLGTIREFCQAHGLQRQVCDQRSLPVAVVESHLLQALQAGCPLDTDRAGLSAPTFAAICRIILSNMKAIRALVPEDISTFLIQLAVTRLQQEGPPSLAPKPALRTTGIELASWNQSQLDQDTKELFSDFPRASQPSKRKLPDWCSQRACVSSAAGVKQSKKKKG</sequence>
<dbReference type="InterPro" id="IPR027417">
    <property type="entry name" value="P-loop_NTPase"/>
</dbReference>
<dbReference type="Pfam" id="PF14493">
    <property type="entry name" value="HTH_40"/>
    <property type="match status" value="1"/>
</dbReference>
<dbReference type="GO" id="GO:0043138">
    <property type="term" value="F:3'-5' DNA helicase activity"/>
    <property type="evidence" value="ECO:0007669"/>
    <property type="project" value="UniProtKB-EC"/>
</dbReference>
<dbReference type="SMART" id="SM00490">
    <property type="entry name" value="HELICc"/>
    <property type="match status" value="1"/>
</dbReference>
<evidence type="ECO:0000256" key="10">
    <source>
        <dbReference type="ARBA" id="ARBA00034808"/>
    </source>
</evidence>
<dbReference type="Gene3D" id="3.40.50.300">
    <property type="entry name" value="P-loop containing nucleotide triphosphate hydrolases"/>
    <property type="match status" value="2"/>
</dbReference>
<evidence type="ECO:0000313" key="15">
    <source>
        <dbReference type="Proteomes" id="UP000261540"/>
    </source>
</evidence>
<dbReference type="GO" id="GO:0005654">
    <property type="term" value="C:nucleoplasm"/>
    <property type="evidence" value="ECO:0007669"/>
    <property type="project" value="TreeGrafter"/>
</dbReference>
<dbReference type="GO" id="GO:0005737">
    <property type="term" value="C:cytoplasm"/>
    <property type="evidence" value="ECO:0007669"/>
    <property type="project" value="TreeGrafter"/>
</dbReference>
<dbReference type="InterPro" id="IPR029491">
    <property type="entry name" value="Helicase_HTH"/>
</dbReference>
<dbReference type="Pfam" id="PF00271">
    <property type="entry name" value="Helicase_C"/>
    <property type="match status" value="1"/>
</dbReference>
<evidence type="ECO:0000256" key="3">
    <source>
        <dbReference type="ARBA" id="ARBA00022741"/>
    </source>
</evidence>
<dbReference type="PROSITE" id="PS50967">
    <property type="entry name" value="HRDC"/>
    <property type="match status" value="1"/>
</dbReference>
<dbReference type="Proteomes" id="UP000261540">
    <property type="component" value="Unplaced"/>
</dbReference>
<dbReference type="CDD" id="cd18794">
    <property type="entry name" value="SF2_C_RecQ"/>
    <property type="match status" value="1"/>
</dbReference>
<keyword evidence="5" id="KW-0347">Helicase</keyword>
<dbReference type="InterPro" id="IPR012337">
    <property type="entry name" value="RNaseH-like_sf"/>
</dbReference>
<dbReference type="AlphaFoldDB" id="A0A3B3QZX2"/>